<keyword evidence="2" id="KW-1185">Reference proteome</keyword>
<sequence length="114" mass="12244">MAGEINPPTSFTFTPPSSEITVNVEGLYRIIYTAEKGTNNGALQIYLDGNPVPGSTYTAPGNNEVIGIVDTLIDPGQVITLRNVDTNNDFRVQRAATFLNENNVAASIAIMRLS</sequence>
<reference evidence="1 2" key="1">
    <citation type="journal article" date="2019" name="Int. J. Syst. Evol. Microbiol.">
        <title>The Global Catalogue of Microorganisms (GCM) 10K type strain sequencing project: providing services to taxonomists for standard genome sequencing and annotation.</title>
        <authorList>
            <consortium name="The Broad Institute Genomics Platform"/>
            <consortium name="The Broad Institute Genome Sequencing Center for Infectious Disease"/>
            <person name="Wu L."/>
            <person name="Ma J."/>
        </authorList>
    </citation>
    <scope>NUCLEOTIDE SEQUENCE [LARGE SCALE GENOMIC DNA]</scope>
    <source>
        <strain evidence="1 2">JCM 1407</strain>
    </source>
</reference>
<dbReference type="EMBL" id="BAAACG010000003">
    <property type="protein sequence ID" value="GAA0733608.1"/>
    <property type="molecule type" value="Genomic_DNA"/>
</dbReference>
<gene>
    <name evidence="1" type="ORF">GCM10008906_04710</name>
</gene>
<evidence type="ECO:0000313" key="2">
    <source>
        <dbReference type="Proteomes" id="UP001501510"/>
    </source>
</evidence>
<dbReference type="Proteomes" id="UP001501510">
    <property type="component" value="Unassembled WGS sequence"/>
</dbReference>
<accession>A0ABN1JA60</accession>
<comment type="caution">
    <text evidence="1">The sequence shown here is derived from an EMBL/GenBank/DDBJ whole genome shotgun (WGS) entry which is preliminary data.</text>
</comment>
<evidence type="ECO:0008006" key="3">
    <source>
        <dbReference type="Google" id="ProtNLM"/>
    </source>
</evidence>
<organism evidence="1 2">
    <name type="scientific">Clostridium oceanicum</name>
    <dbReference type="NCBI Taxonomy" id="1543"/>
    <lineage>
        <taxon>Bacteria</taxon>
        <taxon>Bacillati</taxon>
        <taxon>Bacillota</taxon>
        <taxon>Clostridia</taxon>
        <taxon>Eubacteriales</taxon>
        <taxon>Clostridiaceae</taxon>
        <taxon>Clostridium</taxon>
    </lineage>
</organism>
<evidence type="ECO:0000313" key="1">
    <source>
        <dbReference type="EMBL" id="GAA0733608.1"/>
    </source>
</evidence>
<dbReference type="InterPro" id="IPR008983">
    <property type="entry name" value="Tumour_necrosis_fac-like_dom"/>
</dbReference>
<protein>
    <recommendedName>
        <fullName evidence="3">BclA C-terminal domain-containing protein</fullName>
    </recommendedName>
</protein>
<dbReference type="RefSeq" id="WP_343758471.1">
    <property type="nucleotide sequence ID" value="NZ_BAAACG010000003.1"/>
</dbReference>
<proteinExistence type="predicted"/>
<name>A0ABN1JA60_9CLOT</name>
<dbReference type="Gene3D" id="2.60.120.40">
    <property type="match status" value="1"/>
</dbReference>